<name>A0A6I8V4J4_DROPS</name>
<proteinExistence type="predicted"/>
<accession>A0A6I8V4J4</accession>
<dbReference type="KEGG" id="dpo:6898635"/>
<dbReference type="AlphaFoldDB" id="A0A6I8V4J4"/>
<reference evidence="2" key="1">
    <citation type="submission" date="2024-06" db="UniProtKB">
        <authorList>
            <consortium name="RefSeq"/>
        </authorList>
    </citation>
    <scope>NUCLEOTIDE SEQUENCE [LARGE SCALE GENOMIC DNA]</scope>
    <source>
        <strain evidence="2">MV2-25</strain>
    </source>
</reference>
<evidence type="ECO:0000313" key="3">
    <source>
        <dbReference type="RefSeq" id="XP_002138640.3"/>
    </source>
</evidence>
<reference evidence="3" key="2">
    <citation type="submission" date="2025-08" db="UniProtKB">
        <authorList>
            <consortium name="RefSeq"/>
        </authorList>
    </citation>
    <scope>IDENTIFICATION</scope>
    <source>
        <strain evidence="3">MV-25-SWS-2005</strain>
        <tissue evidence="3">Whole body</tissue>
    </source>
</reference>
<sequence>MWTIRCGPLLACFFVLVCLSSVAASPAWSFDQVGGYLNGILRSVLGPLFGFGNNMYNTTTFL</sequence>
<dbReference type="Proteomes" id="UP000001819">
    <property type="component" value="Chromosome 3"/>
</dbReference>
<protein>
    <submittedName>
        <fullName evidence="3">Uncharacterized protein</fullName>
    </submittedName>
</protein>
<feature type="signal peptide" evidence="1">
    <location>
        <begin position="1"/>
        <end position="24"/>
    </location>
</feature>
<dbReference type="InParanoid" id="A0A6I8V4J4"/>
<keyword evidence="1" id="KW-0732">Signal</keyword>
<keyword evidence="2" id="KW-1185">Reference proteome</keyword>
<organism evidence="2 3">
    <name type="scientific">Drosophila pseudoobscura pseudoobscura</name>
    <name type="common">Fruit fly</name>
    <dbReference type="NCBI Taxonomy" id="46245"/>
    <lineage>
        <taxon>Eukaryota</taxon>
        <taxon>Metazoa</taxon>
        <taxon>Ecdysozoa</taxon>
        <taxon>Arthropoda</taxon>
        <taxon>Hexapoda</taxon>
        <taxon>Insecta</taxon>
        <taxon>Pterygota</taxon>
        <taxon>Neoptera</taxon>
        <taxon>Endopterygota</taxon>
        <taxon>Diptera</taxon>
        <taxon>Brachycera</taxon>
        <taxon>Muscomorpha</taxon>
        <taxon>Ephydroidea</taxon>
        <taxon>Drosophilidae</taxon>
        <taxon>Drosophila</taxon>
        <taxon>Sophophora</taxon>
    </lineage>
</organism>
<feature type="chain" id="PRO_5026286348" evidence="1">
    <location>
        <begin position="25"/>
        <end position="62"/>
    </location>
</feature>
<evidence type="ECO:0000256" key="1">
    <source>
        <dbReference type="SAM" id="SignalP"/>
    </source>
</evidence>
<dbReference type="FunCoup" id="A0A6I8V4J4">
    <property type="interactions" value="2"/>
</dbReference>
<evidence type="ECO:0000313" key="2">
    <source>
        <dbReference type="Proteomes" id="UP000001819"/>
    </source>
</evidence>
<dbReference type="RefSeq" id="XP_002138640.3">
    <property type="nucleotide sequence ID" value="XM_002138604.3"/>
</dbReference>
<gene>
    <name evidence="3" type="primary">LOC6898635</name>
</gene>